<comment type="caution">
    <text evidence="1">The sequence shown here is derived from an EMBL/GenBank/DDBJ whole genome shotgun (WGS) entry which is preliminary data.</text>
</comment>
<evidence type="ECO:0000313" key="1">
    <source>
        <dbReference type="EMBL" id="VCX39837.1"/>
    </source>
</evidence>
<protein>
    <submittedName>
        <fullName evidence="1">Uncharacterized protein</fullName>
    </submittedName>
</protein>
<keyword evidence="2" id="KW-1185">Reference proteome</keyword>
<organism evidence="1 2">
    <name type="scientific">Gulo gulo</name>
    <name type="common">Wolverine</name>
    <name type="synonym">Gluton</name>
    <dbReference type="NCBI Taxonomy" id="48420"/>
    <lineage>
        <taxon>Eukaryota</taxon>
        <taxon>Metazoa</taxon>
        <taxon>Chordata</taxon>
        <taxon>Craniata</taxon>
        <taxon>Vertebrata</taxon>
        <taxon>Euteleostomi</taxon>
        <taxon>Mammalia</taxon>
        <taxon>Eutheria</taxon>
        <taxon>Laurasiatheria</taxon>
        <taxon>Carnivora</taxon>
        <taxon>Caniformia</taxon>
        <taxon>Musteloidea</taxon>
        <taxon>Mustelidae</taxon>
        <taxon>Guloninae</taxon>
        <taxon>Gulo</taxon>
    </lineage>
</organism>
<sequence length="41" mass="4893">MEDVFGQLQVQVCREIHLVEELHSLRQLLSRCVSISIRQIW</sequence>
<evidence type="ECO:0000313" key="2">
    <source>
        <dbReference type="Proteomes" id="UP000269945"/>
    </source>
</evidence>
<proteinExistence type="predicted"/>
<dbReference type="EMBL" id="CYRY02044737">
    <property type="protein sequence ID" value="VCX39837.1"/>
    <property type="molecule type" value="Genomic_DNA"/>
</dbReference>
<reference evidence="1 2" key="1">
    <citation type="submission" date="2018-10" db="EMBL/GenBank/DDBJ databases">
        <authorList>
            <person name="Ekblom R."/>
            <person name="Jareborg N."/>
        </authorList>
    </citation>
    <scope>NUCLEOTIDE SEQUENCE [LARGE SCALE GENOMIC DNA]</scope>
    <source>
        <tissue evidence="1">Muscle</tissue>
    </source>
</reference>
<dbReference type="AlphaFoldDB" id="A0A9X9Q8Z5"/>
<accession>A0A9X9Q8Z5</accession>
<name>A0A9X9Q8Z5_GULGU</name>
<gene>
    <name evidence="1" type="ORF">BN2614_LOCUS2</name>
</gene>
<dbReference type="Proteomes" id="UP000269945">
    <property type="component" value="Unassembled WGS sequence"/>
</dbReference>